<dbReference type="Proteomes" id="UP000661607">
    <property type="component" value="Unassembled WGS sequence"/>
</dbReference>
<evidence type="ECO:0000256" key="2">
    <source>
        <dbReference type="ARBA" id="ARBA00023033"/>
    </source>
</evidence>
<dbReference type="NCBIfam" id="NF005720">
    <property type="entry name" value="PRK07538.1"/>
    <property type="match status" value="1"/>
</dbReference>
<dbReference type="InterPro" id="IPR036188">
    <property type="entry name" value="FAD/NAD-bd_sf"/>
</dbReference>
<dbReference type="PANTHER" id="PTHR13789:SF268">
    <property type="entry name" value="5-METHYLPHENAZINE-1-CARBOXYLATE 1-MONOOXYGENASE"/>
    <property type="match status" value="1"/>
</dbReference>
<protein>
    <submittedName>
        <fullName evidence="4">2-polyprenyl-6-methoxyphenol hydroxylase-like FAD-dependent oxidoreductase</fullName>
    </submittedName>
</protein>
<sequence>MRILIAGAGIGGLTAALHLHAAGLTPELVEATRRCEPLGVGINLLPAAVEELTRLGLGAELAALGVPVAEMAHFDRHGNLIWREPREGQYSVHRGELQMLLLRAVRDRLGAGAVRFGLAVEEFADGPQGVAVTCRDRVSGREVTLSAAALIGADGLRSTVRRRLHPDEGEPLTNGITMWRGISRGAPFLTGHTVAVYGCNAHAKLVVYPISRADGGLVQLNWVAEVRGPAPAPGRPLRDIRADLAARFADWSLPELDVAALFAAAPDVLELPMTDRDPLPAWGFGPVTLLGDAAHPMYPIGSNGASQAILDARALAAALSEASEPTEGLRSYEAVRLPLTNAVVAACRAMPADDILALVAARAPDGFSDIADVLSPDELATVTAAYHHTSHVASFRT</sequence>
<dbReference type="Pfam" id="PF01494">
    <property type="entry name" value="FAD_binding_3"/>
    <property type="match status" value="1"/>
</dbReference>
<dbReference type="SUPFAM" id="SSF51905">
    <property type="entry name" value="FAD/NAD(P)-binding domain"/>
    <property type="match status" value="1"/>
</dbReference>
<dbReference type="PANTHER" id="PTHR13789">
    <property type="entry name" value="MONOOXYGENASE"/>
    <property type="match status" value="1"/>
</dbReference>
<proteinExistence type="predicted"/>
<dbReference type="InterPro" id="IPR050493">
    <property type="entry name" value="FAD-dep_Monooxygenase_BioMet"/>
</dbReference>
<dbReference type="InterPro" id="IPR002938">
    <property type="entry name" value="FAD-bd"/>
</dbReference>
<reference evidence="4 5" key="1">
    <citation type="submission" date="2020-10" db="EMBL/GenBank/DDBJ databases">
        <title>Sequencing the genomes of 1000 actinobacteria strains.</title>
        <authorList>
            <person name="Klenk H.-P."/>
        </authorList>
    </citation>
    <scope>NUCLEOTIDE SEQUENCE [LARGE SCALE GENOMIC DNA]</scope>
    <source>
        <strain evidence="4 5">DSM 43748</strain>
    </source>
</reference>
<dbReference type="Gene3D" id="3.30.9.30">
    <property type="match status" value="1"/>
</dbReference>
<keyword evidence="5" id="KW-1185">Reference proteome</keyword>
<keyword evidence="1" id="KW-0560">Oxidoreductase</keyword>
<keyword evidence="2" id="KW-0503">Monooxygenase</keyword>
<dbReference type="PRINTS" id="PR00420">
    <property type="entry name" value="RNGMNOXGNASE"/>
</dbReference>
<organism evidence="4 5">
    <name type="scientific">Nonomuraea africana</name>
    <dbReference type="NCBI Taxonomy" id="46171"/>
    <lineage>
        <taxon>Bacteria</taxon>
        <taxon>Bacillati</taxon>
        <taxon>Actinomycetota</taxon>
        <taxon>Actinomycetes</taxon>
        <taxon>Streptosporangiales</taxon>
        <taxon>Streptosporangiaceae</taxon>
        <taxon>Nonomuraea</taxon>
    </lineage>
</organism>
<dbReference type="RefSeq" id="WP_192774448.1">
    <property type="nucleotide sequence ID" value="NZ_BAAASY010000001.1"/>
</dbReference>
<evidence type="ECO:0000313" key="5">
    <source>
        <dbReference type="Proteomes" id="UP000661607"/>
    </source>
</evidence>
<dbReference type="EMBL" id="JADBEF010000001">
    <property type="protein sequence ID" value="MBE1559129.1"/>
    <property type="molecule type" value="Genomic_DNA"/>
</dbReference>
<gene>
    <name evidence="4" type="ORF">H4W81_001908</name>
</gene>
<dbReference type="Gene3D" id="3.50.50.60">
    <property type="entry name" value="FAD/NAD(P)-binding domain"/>
    <property type="match status" value="1"/>
</dbReference>
<comment type="caution">
    <text evidence="4">The sequence shown here is derived from an EMBL/GenBank/DDBJ whole genome shotgun (WGS) entry which is preliminary data.</text>
</comment>
<evidence type="ECO:0000313" key="4">
    <source>
        <dbReference type="EMBL" id="MBE1559129.1"/>
    </source>
</evidence>
<evidence type="ECO:0000256" key="1">
    <source>
        <dbReference type="ARBA" id="ARBA00023002"/>
    </source>
</evidence>
<dbReference type="SUPFAM" id="SSF54373">
    <property type="entry name" value="FAD-linked reductases, C-terminal domain"/>
    <property type="match status" value="1"/>
</dbReference>
<feature type="domain" description="FAD-binding" evidence="3">
    <location>
        <begin position="3"/>
        <end position="345"/>
    </location>
</feature>
<accession>A0ABR9KAU2</accession>
<evidence type="ECO:0000259" key="3">
    <source>
        <dbReference type="Pfam" id="PF01494"/>
    </source>
</evidence>
<name>A0ABR9KAU2_9ACTN</name>